<evidence type="ECO:0000313" key="11">
    <source>
        <dbReference type="Proteomes" id="UP000256794"/>
    </source>
</evidence>
<dbReference type="AlphaFoldDB" id="A0AAQ0HIL9"/>
<dbReference type="PANTHER" id="PTHR43715:SF1">
    <property type="entry name" value="GDP-MANNOSE 4,6 DEHYDRATASE"/>
    <property type="match status" value="1"/>
</dbReference>
<dbReference type="Gene3D" id="3.90.25.10">
    <property type="entry name" value="UDP-galactose 4-epimerase, domain 1"/>
    <property type="match status" value="1"/>
</dbReference>
<comment type="catalytic activity">
    <reaction evidence="1 8">
        <text>GDP-alpha-D-mannose = GDP-4-dehydro-alpha-D-rhamnose + H2O</text>
        <dbReference type="Rhea" id="RHEA:23820"/>
        <dbReference type="ChEBI" id="CHEBI:15377"/>
        <dbReference type="ChEBI" id="CHEBI:57527"/>
        <dbReference type="ChEBI" id="CHEBI:57964"/>
        <dbReference type="EC" id="4.2.1.47"/>
    </reaction>
</comment>
<evidence type="ECO:0000259" key="9">
    <source>
        <dbReference type="Pfam" id="PF16363"/>
    </source>
</evidence>
<sequence length="427" mass="47435">MAGGAQAAPFAQAAWPHVCLVNATPLPCARCRRGRAARVLSWLLLSWFKSGRFMVKKALITGVTGQDGSYLAEFLLEKGYEVHGIKRRASSFNTRRVDHIFQDPHEVAPRFLLHYGDLGDASNLTRIMAEVRPDEVYNLGAQSHVAVSFEAPEYTADVDALGTLRLLEAIRFLGLERATRFYQASSSELYGLVRETPQTERTPFHPRSPYAVAKLYAYWITVNYREAYGLFACNGILFNHESPRRGETFVTRKITRGLANLAQGIGGCLYLGNLDALRDWGHARDYVRMQWLMLQSDAPDDYVIATGEQHSVRQFLTWAAAELGIALEFRGSGLEEFALVASVAGERAPALRPGDVVMRVDPRYFRPAEVASLLGDAGKAHRRLGWRPRTGLREMIAEMVAADLRAARQHALLRRHGLGPAVAGEVG</sequence>
<gene>
    <name evidence="8" type="primary">gmd</name>
    <name evidence="10" type="ORF">ATH84_102071</name>
</gene>
<comment type="similarity">
    <text evidence="3 8">Belongs to the NAD(P)-dependent epimerase/dehydratase family. GDP-mannose 4,6-dehydratase subfamily.</text>
</comment>
<accession>A0AAQ0HIL9</accession>
<evidence type="ECO:0000256" key="8">
    <source>
        <dbReference type="HAMAP-Rule" id="MF_00955"/>
    </source>
</evidence>
<comment type="function">
    <text evidence="7 8">Catalyzes the conversion of GDP-D-mannose to GDP-4-dehydro-6-deoxy-D-mannose.</text>
</comment>
<keyword evidence="6 8" id="KW-0456">Lyase</keyword>
<dbReference type="GO" id="GO:0070401">
    <property type="term" value="F:NADP+ binding"/>
    <property type="evidence" value="ECO:0007669"/>
    <property type="project" value="UniProtKB-UniRule"/>
</dbReference>
<evidence type="ECO:0000256" key="4">
    <source>
        <dbReference type="ARBA" id="ARBA00011989"/>
    </source>
</evidence>
<dbReference type="EMBL" id="QUMX01000020">
    <property type="protein sequence ID" value="REG45699.1"/>
    <property type="molecule type" value="Genomic_DNA"/>
</dbReference>
<dbReference type="Pfam" id="PF16363">
    <property type="entry name" value="GDP_Man_Dehyd"/>
    <property type="match status" value="1"/>
</dbReference>
<dbReference type="SUPFAM" id="SSF51735">
    <property type="entry name" value="NAD(P)-binding Rossmann-fold domains"/>
    <property type="match status" value="1"/>
</dbReference>
<comment type="cofactor">
    <cofactor evidence="2 8">
        <name>NADP(+)</name>
        <dbReference type="ChEBI" id="CHEBI:58349"/>
    </cofactor>
</comment>
<dbReference type="PANTHER" id="PTHR43715">
    <property type="entry name" value="GDP-MANNOSE 4,6-DEHYDRATASE"/>
    <property type="match status" value="1"/>
</dbReference>
<dbReference type="NCBIfam" id="TIGR01472">
    <property type="entry name" value="gmd"/>
    <property type="match status" value="1"/>
</dbReference>
<comment type="caution">
    <text evidence="10">The sequence shown here is derived from an EMBL/GenBank/DDBJ whole genome shotgun (WGS) entry which is preliminary data.</text>
</comment>
<organism evidence="10 11">
    <name type="scientific">Paracoccus versutus</name>
    <name type="common">Thiobacillus versutus</name>
    <dbReference type="NCBI Taxonomy" id="34007"/>
    <lineage>
        <taxon>Bacteria</taxon>
        <taxon>Pseudomonadati</taxon>
        <taxon>Pseudomonadota</taxon>
        <taxon>Alphaproteobacteria</taxon>
        <taxon>Rhodobacterales</taxon>
        <taxon>Paracoccaceae</taxon>
        <taxon>Paracoccus</taxon>
    </lineage>
</organism>
<evidence type="ECO:0000256" key="3">
    <source>
        <dbReference type="ARBA" id="ARBA00009263"/>
    </source>
</evidence>
<evidence type="ECO:0000256" key="1">
    <source>
        <dbReference type="ARBA" id="ARBA00000188"/>
    </source>
</evidence>
<dbReference type="Proteomes" id="UP000256794">
    <property type="component" value="Unassembled WGS sequence"/>
</dbReference>
<dbReference type="CDD" id="cd05260">
    <property type="entry name" value="GDP_MD_SDR_e"/>
    <property type="match status" value="1"/>
</dbReference>
<dbReference type="Gene3D" id="3.40.50.720">
    <property type="entry name" value="NAD(P)-binding Rossmann-like Domain"/>
    <property type="match status" value="1"/>
</dbReference>
<dbReference type="GO" id="GO:0008446">
    <property type="term" value="F:GDP-mannose 4,6-dehydratase activity"/>
    <property type="evidence" value="ECO:0007669"/>
    <property type="project" value="UniProtKB-UniRule"/>
</dbReference>
<dbReference type="InterPro" id="IPR006368">
    <property type="entry name" value="GDP_Man_deHydtase"/>
</dbReference>
<dbReference type="InterPro" id="IPR036291">
    <property type="entry name" value="NAD(P)-bd_dom_sf"/>
</dbReference>
<comment type="caution">
    <text evidence="8">Lacks conserved residue(s) required for the propagation of feature annotation.</text>
</comment>
<keyword evidence="5" id="KW-0536">Nodulation</keyword>
<evidence type="ECO:0000256" key="7">
    <source>
        <dbReference type="ARBA" id="ARBA00059383"/>
    </source>
</evidence>
<evidence type="ECO:0000256" key="6">
    <source>
        <dbReference type="ARBA" id="ARBA00023239"/>
    </source>
</evidence>
<dbReference type="HAMAP" id="MF_00955">
    <property type="entry name" value="GDP_Man_dehydratase"/>
    <property type="match status" value="1"/>
</dbReference>
<dbReference type="GO" id="GO:0042351">
    <property type="term" value="P:'de novo' GDP-L-fucose biosynthetic process"/>
    <property type="evidence" value="ECO:0007669"/>
    <property type="project" value="TreeGrafter"/>
</dbReference>
<reference evidence="10 11" key="1">
    <citation type="submission" date="2018-08" db="EMBL/GenBank/DDBJ databases">
        <title>Genomic Encyclopedia of Archaeal and Bacterial Type Strains, Phase II (KMG-II): from individual species to whole genera.</title>
        <authorList>
            <person name="Goeker M."/>
        </authorList>
    </citation>
    <scope>NUCLEOTIDE SEQUENCE [LARGE SCALE GENOMIC DNA]</scope>
    <source>
        <strain evidence="10 11">DSM 582</strain>
    </source>
</reference>
<keyword evidence="8" id="KW-0521">NADP</keyword>
<protein>
    <recommendedName>
        <fullName evidence="4 8">GDP-mannose 4,6-dehydratase</fullName>
        <ecNumber evidence="4 8">4.2.1.47</ecNumber>
    </recommendedName>
    <alternativeName>
        <fullName evidence="8">GDP-D-mannose dehydratase</fullName>
    </alternativeName>
</protein>
<dbReference type="FunFam" id="3.40.50.720:FF:000924">
    <property type="entry name" value="GDP-mannose 4,6 dehydratase"/>
    <property type="match status" value="1"/>
</dbReference>
<evidence type="ECO:0000256" key="5">
    <source>
        <dbReference type="ARBA" id="ARBA00022458"/>
    </source>
</evidence>
<name>A0AAQ0HIL9_PARVE</name>
<evidence type="ECO:0000313" key="10">
    <source>
        <dbReference type="EMBL" id="REG45699.1"/>
    </source>
</evidence>
<feature type="domain" description="NAD(P)-binding" evidence="9">
    <location>
        <begin position="59"/>
        <end position="399"/>
    </location>
</feature>
<keyword evidence="11" id="KW-1185">Reference proteome</keyword>
<dbReference type="EC" id="4.2.1.47" evidence="4 8"/>
<proteinExistence type="inferred from homology"/>
<evidence type="ECO:0000256" key="2">
    <source>
        <dbReference type="ARBA" id="ARBA00001937"/>
    </source>
</evidence>
<dbReference type="InterPro" id="IPR016040">
    <property type="entry name" value="NAD(P)-bd_dom"/>
</dbReference>